<dbReference type="CDD" id="cd00090">
    <property type="entry name" value="HTH_ARSR"/>
    <property type="match status" value="1"/>
</dbReference>
<dbReference type="SUPFAM" id="SSF46785">
    <property type="entry name" value="Winged helix' DNA-binding domain"/>
    <property type="match status" value="1"/>
</dbReference>
<dbReference type="GO" id="GO:0003677">
    <property type="term" value="F:DNA binding"/>
    <property type="evidence" value="ECO:0007669"/>
    <property type="project" value="UniProtKB-KW"/>
</dbReference>
<keyword evidence="3" id="KW-1185">Reference proteome</keyword>
<dbReference type="SMART" id="SM00418">
    <property type="entry name" value="HTH_ARSR"/>
    <property type="match status" value="1"/>
</dbReference>
<dbReference type="InterPro" id="IPR011991">
    <property type="entry name" value="ArsR-like_HTH"/>
</dbReference>
<feature type="domain" description="HTH arsR-type" evidence="1">
    <location>
        <begin position="1"/>
        <end position="93"/>
    </location>
</feature>
<comment type="caution">
    <text evidence="2">The sequence shown here is derived from an EMBL/GenBank/DDBJ whole genome shotgun (WGS) entry which is preliminary data.</text>
</comment>
<dbReference type="InterPro" id="IPR036390">
    <property type="entry name" value="WH_DNA-bd_sf"/>
</dbReference>
<dbReference type="EMBL" id="JACHOT010000002">
    <property type="protein sequence ID" value="MBB4650229.1"/>
    <property type="molecule type" value="Genomic_DNA"/>
</dbReference>
<keyword evidence="2" id="KW-0238">DNA-binding</keyword>
<evidence type="ECO:0000313" key="3">
    <source>
        <dbReference type="Proteomes" id="UP000539538"/>
    </source>
</evidence>
<proteinExistence type="predicted"/>
<evidence type="ECO:0000313" key="2">
    <source>
        <dbReference type="EMBL" id="MBB4650229.1"/>
    </source>
</evidence>
<name>A0ABR6L0D0_9HYPH</name>
<dbReference type="PRINTS" id="PR00778">
    <property type="entry name" value="HTHARSR"/>
</dbReference>
<dbReference type="InterPro" id="IPR036388">
    <property type="entry name" value="WH-like_DNA-bd_sf"/>
</dbReference>
<reference evidence="2 3" key="1">
    <citation type="submission" date="2020-08" db="EMBL/GenBank/DDBJ databases">
        <title>Genomic Encyclopedia of Type Strains, Phase IV (KMG-IV): sequencing the most valuable type-strain genomes for metagenomic binning, comparative biology and taxonomic classification.</title>
        <authorList>
            <person name="Goeker M."/>
        </authorList>
    </citation>
    <scope>NUCLEOTIDE SEQUENCE [LARGE SCALE GENOMIC DNA]</scope>
    <source>
        <strain evidence="2 3">DSM 7050</strain>
    </source>
</reference>
<dbReference type="PANTHER" id="PTHR38600">
    <property type="entry name" value="TRANSCRIPTIONAL REGULATORY PROTEIN"/>
    <property type="match status" value="1"/>
</dbReference>
<dbReference type="PANTHER" id="PTHR38600:SF1">
    <property type="entry name" value="TRANSCRIPTIONAL REGULATORY PROTEIN"/>
    <property type="match status" value="1"/>
</dbReference>
<protein>
    <submittedName>
        <fullName evidence="2">DNA-binding transcriptional ArsR family regulator</fullName>
    </submittedName>
</protein>
<sequence>MMDPQQLDRMFTALADAGRRGMVERLSIGPATVKELAGPANMRLPSALKHLKVLEDGGIVVSRKVGRTRTYNMQPAAFAAIDEWVRKRQTAMNQAFDRLVEAMNEMPEEQDRS</sequence>
<dbReference type="Proteomes" id="UP000539538">
    <property type="component" value="Unassembled WGS sequence"/>
</dbReference>
<dbReference type="PROSITE" id="PS50987">
    <property type="entry name" value="HTH_ARSR_2"/>
    <property type="match status" value="1"/>
</dbReference>
<evidence type="ECO:0000259" key="1">
    <source>
        <dbReference type="PROSITE" id="PS50987"/>
    </source>
</evidence>
<dbReference type="Pfam" id="PF12840">
    <property type="entry name" value="HTH_20"/>
    <property type="match status" value="1"/>
</dbReference>
<dbReference type="InterPro" id="IPR001845">
    <property type="entry name" value="HTH_ArsR_DNA-bd_dom"/>
</dbReference>
<dbReference type="RefSeq" id="WP_183262415.1">
    <property type="nucleotide sequence ID" value="NZ_BAAAVZ010000033.1"/>
</dbReference>
<accession>A0ABR6L0D0</accession>
<dbReference type="Gene3D" id="1.10.10.10">
    <property type="entry name" value="Winged helix-like DNA-binding domain superfamily/Winged helix DNA-binding domain"/>
    <property type="match status" value="1"/>
</dbReference>
<organism evidence="2 3">
    <name type="scientific">Aminobacter niigataensis</name>
    <dbReference type="NCBI Taxonomy" id="83265"/>
    <lineage>
        <taxon>Bacteria</taxon>
        <taxon>Pseudomonadati</taxon>
        <taxon>Pseudomonadota</taxon>
        <taxon>Alphaproteobacteria</taxon>
        <taxon>Hyphomicrobiales</taxon>
        <taxon>Phyllobacteriaceae</taxon>
        <taxon>Aminobacter</taxon>
    </lineage>
</organism>
<dbReference type="NCBIfam" id="NF033788">
    <property type="entry name" value="HTH_metalloreg"/>
    <property type="match status" value="1"/>
</dbReference>
<gene>
    <name evidence="2" type="ORF">GGQ99_001984</name>
</gene>